<dbReference type="SMART" id="SM00387">
    <property type="entry name" value="HATPase_c"/>
    <property type="match status" value="1"/>
</dbReference>
<keyword evidence="3 7" id="KW-0597">Phosphoprotein</keyword>
<dbReference type="InterPro" id="IPR036890">
    <property type="entry name" value="HATPase_C_sf"/>
</dbReference>
<accession>A0A246JM82</accession>
<keyword evidence="12" id="KW-1185">Reference proteome</keyword>
<dbReference type="InterPro" id="IPR050736">
    <property type="entry name" value="Sensor_HK_Regulatory"/>
</dbReference>
<dbReference type="AlphaFoldDB" id="A0A246JM82"/>
<dbReference type="EC" id="2.7.13.3" evidence="2"/>
<keyword evidence="6" id="KW-0902">Two-component regulatory system</keyword>
<name>A0A246JM82_9BURK</name>
<dbReference type="Gene3D" id="3.30.565.10">
    <property type="entry name" value="Histidine kinase-like ATPase, C-terminal domain"/>
    <property type="match status" value="1"/>
</dbReference>
<dbReference type="CDD" id="cd00156">
    <property type="entry name" value="REC"/>
    <property type="match status" value="1"/>
</dbReference>
<dbReference type="SMART" id="SM00448">
    <property type="entry name" value="REC"/>
    <property type="match status" value="1"/>
</dbReference>
<dbReference type="InterPro" id="IPR001789">
    <property type="entry name" value="Sig_transdc_resp-reg_receiver"/>
</dbReference>
<feature type="transmembrane region" description="Helical" evidence="8">
    <location>
        <begin position="281"/>
        <end position="299"/>
    </location>
</feature>
<dbReference type="Pfam" id="PF00072">
    <property type="entry name" value="Response_reg"/>
    <property type="match status" value="1"/>
</dbReference>
<feature type="transmembrane region" description="Helical" evidence="8">
    <location>
        <begin position="366"/>
        <end position="383"/>
    </location>
</feature>
<feature type="transmembrane region" description="Helical" evidence="8">
    <location>
        <begin position="333"/>
        <end position="354"/>
    </location>
</feature>
<feature type="domain" description="Response regulatory" evidence="10">
    <location>
        <begin position="731"/>
        <end position="846"/>
    </location>
</feature>
<dbReference type="SMART" id="SM00388">
    <property type="entry name" value="HisKA"/>
    <property type="match status" value="1"/>
</dbReference>
<dbReference type="PRINTS" id="PR00344">
    <property type="entry name" value="BCTRLSENSOR"/>
</dbReference>
<comment type="caution">
    <text evidence="11">The sequence shown here is derived from an EMBL/GenBank/DDBJ whole genome shotgun (WGS) entry which is preliminary data.</text>
</comment>
<dbReference type="Gene3D" id="2.60.40.2380">
    <property type="match status" value="1"/>
</dbReference>
<protein>
    <recommendedName>
        <fullName evidence="2">histidine kinase</fullName>
        <ecNumber evidence="2">2.7.13.3</ecNumber>
    </recommendedName>
</protein>
<dbReference type="InterPro" id="IPR005467">
    <property type="entry name" value="His_kinase_dom"/>
</dbReference>
<evidence type="ECO:0000256" key="4">
    <source>
        <dbReference type="ARBA" id="ARBA00022679"/>
    </source>
</evidence>
<dbReference type="Pfam" id="PF07695">
    <property type="entry name" value="7TMR-DISM_7TM"/>
    <property type="match status" value="1"/>
</dbReference>
<evidence type="ECO:0000259" key="10">
    <source>
        <dbReference type="PROSITE" id="PS50110"/>
    </source>
</evidence>
<comment type="catalytic activity">
    <reaction evidence="1">
        <text>ATP + protein L-histidine = ADP + protein N-phospho-L-histidine.</text>
        <dbReference type="EC" id="2.7.13.3"/>
    </reaction>
</comment>
<keyword evidence="5" id="KW-0418">Kinase</keyword>
<dbReference type="CDD" id="cd00082">
    <property type="entry name" value="HisKA"/>
    <property type="match status" value="1"/>
</dbReference>
<evidence type="ECO:0000256" key="7">
    <source>
        <dbReference type="PROSITE-ProRule" id="PRU00169"/>
    </source>
</evidence>
<dbReference type="EMBL" id="NIOF01000001">
    <property type="protein sequence ID" value="OWQ93731.1"/>
    <property type="molecule type" value="Genomic_DNA"/>
</dbReference>
<dbReference type="Pfam" id="PF07696">
    <property type="entry name" value="7TMR-DISMED2"/>
    <property type="match status" value="1"/>
</dbReference>
<organism evidence="11 12">
    <name type="scientific">Roseateles aquatilis</name>
    <dbReference type="NCBI Taxonomy" id="431061"/>
    <lineage>
        <taxon>Bacteria</taxon>
        <taxon>Pseudomonadati</taxon>
        <taxon>Pseudomonadota</taxon>
        <taxon>Betaproteobacteria</taxon>
        <taxon>Burkholderiales</taxon>
        <taxon>Sphaerotilaceae</taxon>
        <taxon>Roseateles</taxon>
    </lineage>
</organism>
<dbReference type="GO" id="GO:0000155">
    <property type="term" value="F:phosphorelay sensor kinase activity"/>
    <property type="evidence" value="ECO:0007669"/>
    <property type="project" value="InterPro"/>
</dbReference>
<keyword evidence="8" id="KW-0472">Membrane</keyword>
<dbReference type="InterPro" id="IPR003594">
    <property type="entry name" value="HATPase_dom"/>
</dbReference>
<dbReference type="PANTHER" id="PTHR43711:SF31">
    <property type="entry name" value="HISTIDINE KINASE"/>
    <property type="match status" value="1"/>
</dbReference>
<feature type="transmembrane region" description="Helical" evidence="8">
    <location>
        <begin position="311"/>
        <end position="327"/>
    </location>
</feature>
<evidence type="ECO:0000259" key="9">
    <source>
        <dbReference type="PROSITE" id="PS50109"/>
    </source>
</evidence>
<dbReference type="Proteomes" id="UP000197468">
    <property type="component" value="Unassembled WGS sequence"/>
</dbReference>
<keyword evidence="8" id="KW-0812">Transmembrane</keyword>
<proteinExistence type="predicted"/>
<evidence type="ECO:0000256" key="5">
    <source>
        <dbReference type="ARBA" id="ARBA00022777"/>
    </source>
</evidence>
<dbReference type="Pfam" id="PF00512">
    <property type="entry name" value="HisKA"/>
    <property type="match status" value="1"/>
</dbReference>
<dbReference type="Gene3D" id="1.10.287.130">
    <property type="match status" value="1"/>
</dbReference>
<dbReference type="InterPro" id="IPR004358">
    <property type="entry name" value="Sig_transdc_His_kin-like_C"/>
</dbReference>
<dbReference type="RefSeq" id="WP_088382938.1">
    <property type="nucleotide sequence ID" value="NZ_NIOF01000001.1"/>
</dbReference>
<dbReference type="InterPro" id="IPR011622">
    <property type="entry name" value="7TMR_DISM_rcpt_extracell_dom2"/>
</dbReference>
<sequence>MNTASAGTRRRDAMRVGSLARSLLPLLLLLLLILLCGWWTARPAHAAGQAPDGPAAAETTEPGRQRLAVAYLIEQGEPLRITDVAALPDAAWKRRPWSSASYGFGTAPHWFKSEPLRVGPAEGPVLLEVSYPLLDNVDLYVRLNAGKPWQAWHFGDRQPFDQRPYLTRNFVVPVAARPGDVIEIIARVDTAGSMRFPLSAWQPQAFEREERFSMLVNGIYVGLMGAIFLSNFIILLVVRDRIYLHYSGWILMTAAFILSYNGLAFQYLWPNAIGWNDWCRIVFLLLAGGFLTSFTIQLVRSGSKPPWWTRFHGWPVLVASCLVAAVSRLDFPVAVRVALGVQLVVTIGCFALAFHQARKGYVPAKIFLVAFSGVLVGSALHTLDMVGATRILESSINFEVAPQIGSAIAVLLFSLALAHRLLEERRHQSTAARMRQMNESLEAAMRTEQERSKSLLEFKDRLRLEAERRDQDKSRFLADAVHDLRQPLQAIGNALDPIGGAIRAGHTANALSLVEMATRASANMRSQLSAILDLSRLDSGLVEAELSDFDLVSTIRETVEQTRSIAQASHTLIEFEGPVGKPVFVRSDRHFLQRILTNLISNGIKYRSMSGARQSHVKVQLVEDGATTRIAVQDNGIGISAEVLQSGVIFRPFFQINNRHAEAEKGVGLGLSIVSAMLALLKDHKLSIVSTVGQGSTFSLAIPTSVVAPLFEEIPHQDFAQGGIDAARGQYVVVIEDDVLVRETLGAVFSAHGVLYEAWGSIAEMRKELPYLERAPDVLLSDYRLPDEKNALDAMRLMREHWPEVPMIILTGEVLNPELGMSLRGVSLCYKPIAPLDLLRRIAASASRHTAPSNFGTL</sequence>
<dbReference type="Pfam" id="PF02518">
    <property type="entry name" value="HATPase_c"/>
    <property type="match status" value="1"/>
</dbReference>
<evidence type="ECO:0000256" key="6">
    <source>
        <dbReference type="ARBA" id="ARBA00023012"/>
    </source>
</evidence>
<dbReference type="InterPro" id="IPR003661">
    <property type="entry name" value="HisK_dim/P_dom"/>
</dbReference>
<feature type="transmembrane region" description="Helical" evidence="8">
    <location>
        <begin position="218"/>
        <end position="237"/>
    </location>
</feature>
<dbReference type="PROSITE" id="PS50110">
    <property type="entry name" value="RESPONSE_REGULATORY"/>
    <property type="match status" value="1"/>
</dbReference>
<evidence type="ECO:0000256" key="1">
    <source>
        <dbReference type="ARBA" id="ARBA00000085"/>
    </source>
</evidence>
<dbReference type="SUPFAM" id="SSF47384">
    <property type="entry name" value="Homodimeric domain of signal transducing histidine kinase"/>
    <property type="match status" value="1"/>
</dbReference>
<keyword evidence="4" id="KW-0808">Transferase</keyword>
<feature type="domain" description="Histidine kinase" evidence="9">
    <location>
        <begin position="479"/>
        <end position="706"/>
    </location>
</feature>
<dbReference type="SUPFAM" id="SSF52172">
    <property type="entry name" value="CheY-like"/>
    <property type="match status" value="1"/>
</dbReference>
<dbReference type="InterPro" id="IPR036097">
    <property type="entry name" value="HisK_dim/P_sf"/>
</dbReference>
<dbReference type="InterPro" id="IPR011006">
    <property type="entry name" value="CheY-like_superfamily"/>
</dbReference>
<evidence type="ECO:0000256" key="3">
    <source>
        <dbReference type="ARBA" id="ARBA00022553"/>
    </source>
</evidence>
<dbReference type="InterPro" id="IPR011623">
    <property type="entry name" value="7TMR_DISM_rcpt_extracell_dom1"/>
</dbReference>
<dbReference type="SUPFAM" id="SSF55874">
    <property type="entry name" value="ATPase domain of HSP90 chaperone/DNA topoisomerase II/histidine kinase"/>
    <property type="match status" value="1"/>
</dbReference>
<reference evidence="11 12" key="1">
    <citation type="journal article" date="2008" name="Int. J. Syst. Evol. Microbiol.">
        <title>Description of Roseateles aquatilis sp. nov. and Roseateles terrae sp. nov., in the class Betaproteobacteria, and emended description of the genus Roseateles.</title>
        <authorList>
            <person name="Gomila M."/>
            <person name="Bowien B."/>
            <person name="Falsen E."/>
            <person name="Moore E.R."/>
            <person name="Lalucat J."/>
        </authorList>
    </citation>
    <scope>NUCLEOTIDE SEQUENCE [LARGE SCALE GENOMIC DNA]</scope>
    <source>
        <strain evidence="11 12">CCUG 48205</strain>
    </source>
</reference>
<gene>
    <name evidence="11" type="ORF">CDN99_04580</name>
</gene>
<evidence type="ECO:0000313" key="11">
    <source>
        <dbReference type="EMBL" id="OWQ93731.1"/>
    </source>
</evidence>
<keyword evidence="8" id="KW-1133">Transmembrane helix</keyword>
<evidence type="ECO:0000256" key="2">
    <source>
        <dbReference type="ARBA" id="ARBA00012438"/>
    </source>
</evidence>
<feature type="modified residue" description="4-aspartylphosphate" evidence="7">
    <location>
        <position position="782"/>
    </location>
</feature>
<dbReference type="OrthoDB" id="9121563at2"/>
<dbReference type="Gene3D" id="3.40.50.2300">
    <property type="match status" value="1"/>
</dbReference>
<dbReference type="PROSITE" id="PS50109">
    <property type="entry name" value="HIS_KIN"/>
    <property type="match status" value="1"/>
</dbReference>
<feature type="transmembrane region" description="Helical" evidence="8">
    <location>
        <begin position="249"/>
        <end position="269"/>
    </location>
</feature>
<evidence type="ECO:0000256" key="8">
    <source>
        <dbReference type="SAM" id="Phobius"/>
    </source>
</evidence>
<dbReference type="PANTHER" id="PTHR43711">
    <property type="entry name" value="TWO-COMPONENT HISTIDINE KINASE"/>
    <property type="match status" value="1"/>
</dbReference>
<evidence type="ECO:0000313" key="12">
    <source>
        <dbReference type="Proteomes" id="UP000197468"/>
    </source>
</evidence>